<dbReference type="EMBL" id="LXEW01000048">
    <property type="protein sequence ID" value="OAT48022.1"/>
    <property type="molecule type" value="Genomic_DNA"/>
</dbReference>
<dbReference type="InterPro" id="IPR011990">
    <property type="entry name" value="TPR-like_helical_dom_sf"/>
</dbReference>
<evidence type="ECO:0000313" key="2">
    <source>
        <dbReference type="Proteomes" id="UP000078224"/>
    </source>
</evidence>
<dbReference type="Proteomes" id="UP000078224">
    <property type="component" value="Unassembled WGS sequence"/>
</dbReference>
<dbReference type="AlphaFoldDB" id="A0A1B7JJK0"/>
<dbReference type="SUPFAM" id="SSF48452">
    <property type="entry name" value="TPR-like"/>
    <property type="match status" value="1"/>
</dbReference>
<reference evidence="1 2" key="1">
    <citation type="submission" date="2016-04" db="EMBL/GenBank/DDBJ databases">
        <title>ATOL: Assembling a taxonomically balanced genome-scale reconstruction of the evolutionary history of the Enterobacteriaceae.</title>
        <authorList>
            <person name="Plunkett G.III."/>
            <person name="Neeno-Eckwall E.C."/>
            <person name="Glasner J.D."/>
            <person name="Perna N.T."/>
        </authorList>
    </citation>
    <scope>NUCLEOTIDE SEQUENCE [LARGE SCALE GENOMIC DNA]</scope>
    <source>
        <strain evidence="1 2">ATCC 35613</strain>
    </source>
</reference>
<protein>
    <submittedName>
        <fullName evidence="1">Uncharacterized protein</fullName>
    </submittedName>
</protein>
<sequence>MSKFEKIRPLEGMWDPIGVRHELREMFERWLSHSHNSNLAQNIEATFDEISLHKLIQYFRPEFLGSKKDIISLWDTTEERITDGGPNFNELRRFGWVTFDGCSWIMQKPPIGTYSHINYPSPSTKSFLLGLSKISFISKIETIPSDIQEIADEVICQLSHSNHISINNPDIFLGNLWKQLCPAPLISHESKQDDSLKIAEANKDAVNGSPELLVSHKESIDSAFTEWSVWCYLLGGSSKWDLDWSVIEKQFCHDAAYRVLERQNLWGTWCNDLKDYTSLVENTFAISSSELRYRYSQSDAPPETLVSKLDWLERQDIEYLMMGRLSMRSDAPCAVSFAFNLLRSELEMTDFGHDLILKNTTFLEFVTKHPMALLLHTLRIKANPLLLVDMLMDCRTVCMTTKIIIGWQIGLGQHSNRIKGREIQTKAFAIEDALSFVDYHLESGKLELQDYTSLITWCYIDKASNKHSLTNSKEPIGRKLIGLLNKQNEDVKFSVLKHMLDQSAYQTNIPRACFAAVLDVLNFQPELSGSECQPIITLYSKFAQERNLDWTDAEDLTPSQAMRLVMTAFAQNTSERDALLIPFNSTDILKAATVDDKPSVRSSIGKTLRVHVRLLARAVSEWPEKSIPKELNNALKTLTSWSIIEHDEKGKIGALTDRYSSTIFMATEKGSPASDLADAYQKLDRDNQKELLQIFMQSDDPVFLSELSQHLPYSEKTQVDERLKQLKPSEAFVPWTWVEIQHRMESLLAVGQVNLAREYLSDIKVDLPKAPPQFRLGLFSVELQILMKEKNWSSLDSINIPLELTGASAHQAQNQLDFYRATSQLLRQNGNLVQARATLSRLASLPNASFSYKENLFAVAVQQLLGTKLQPIDDTNRTAAETLLAEINAEIDDNEDCFSNALFSNRAILLIGLQRPEDALESLSKRRRKATTPDIEYIFVLAMYEIGNKSEAIAILDGALTKYRDNENLLNLKESLESSDNTLIISSTTASIDLIAPIRNALQQLSELLPSQVGDVLGPPGKGVRGYLVRQVARAVSSLQHMACILRNKKNEKDEARFEDDLNTAVREVLGASLAVAKWDVADQSLGGRNPNGNPGERDAVIRVAGQEIAIYEALVCSGLNRTNIKSHFDKLINYGNCDLYFHVIYSYASEIKPLLDYVKEMFERDIPTNLTYLSYEKLMPPDYEISGYLTTYRVDHREIAVVFMVVDLQINNF</sequence>
<gene>
    <name evidence="1" type="ORF">M998_3448</name>
</gene>
<accession>A0A1B7JJK0</accession>
<dbReference type="PATRIC" id="fig|1354272.4.peg.3530"/>
<proteinExistence type="predicted"/>
<keyword evidence="2" id="KW-1185">Reference proteome</keyword>
<organism evidence="1 2">
    <name type="scientific">Providencia heimbachae ATCC 35613</name>
    <dbReference type="NCBI Taxonomy" id="1354272"/>
    <lineage>
        <taxon>Bacteria</taxon>
        <taxon>Pseudomonadati</taxon>
        <taxon>Pseudomonadota</taxon>
        <taxon>Gammaproteobacteria</taxon>
        <taxon>Enterobacterales</taxon>
        <taxon>Morganellaceae</taxon>
        <taxon>Providencia</taxon>
    </lineage>
</organism>
<name>A0A1B7JJK0_9GAMM</name>
<comment type="caution">
    <text evidence="1">The sequence shown here is derived from an EMBL/GenBank/DDBJ whole genome shotgun (WGS) entry which is preliminary data.</text>
</comment>
<dbReference type="Gene3D" id="1.25.40.10">
    <property type="entry name" value="Tetratricopeptide repeat domain"/>
    <property type="match status" value="1"/>
</dbReference>
<evidence type="ECO:0000313" key="1">
    <source>
        <dbReference type="EMBL" id="OAT48022.1"/>
    </source>
</evidence>
<dbReference type="OrthoDB" id="9041724at2"/>
<dbReference type="RefSeq" id="WP_068910000.1">
    <property type="nucleotide sequence ID" value="NZ_LXEW01000048.1"/>
</dbReference>